<dbReference type="GeneID" id="3260081"/>
<dbReference type="RefSeq" id="YP_203336.1">
    <property type="nucleotide sequence ID" value="NC_006837.1"/>
</dbReference>
<geneLocation type="mitochondrion" evidence="2"/>
<reference evidence="2" key="1">
    <citation type="journal article" date="2005" name="Nucleic Acids Res.">
        <title>Comparative mitochondrial genomics in zygomycetes: bacteria-like RNase P RNAs, mobile elements, and a close source of the group I intron invasion in angiosperms.</title>
        <authorList>
            <person name="Seif E."/>
            <person name="Leigh J."/>
            <person name="Liu Y."/>
            <person name="Roewer I."/>
            <person name="Forget L."/>
            <person name="Lang B.F."/>
        </authorList>
    </citation>
    <scope>NUCLEOTIDE SEQUENCE</scope>
    <source>
        <strain evidence="2">18-3</strain>
    </source>
</reference>
<dbReference type="Gene3D" id="3.10.28.10">
    <property type="entry name" value="Homing endonucleases"/>
    <property type="match status" value="2"/>
</dbReference>
<dbReference type="InterPro" id="IPR027434">
    <property type="entry name" value="Homing_endonucl"/>
</dbReference>
<feature type="domain" description="Homing endonuclease LAGLIDADG" evidence="1">
    <location>
        <begin position="28"/>
        <end position="113"/>
    </location>
</feature>
<evidence type="ECO:0000259" key="1">
    <source>
        <dbReference type="Pfam" id="PF00961"/>
    </source>
</evidence>
<feature type="domain" description="Homing endonuclease LAGLIDADG" evidence="1">
    <location>
        <begin position="146"/>
        <end position="240"/>
    </location>
</feature>
<protein>
    <submittedName>
        <fullName evidence="2">Orf271</fullName>
    </submittedName>
</protein>
<name>Q3T4B1_ZANCU</name>
<dbReference type="GO" id="GO:0004519">
    <property type="term" value="F:endonuclease activity"/>
    <property type="evidence" value="ECO:0007669"/>
    <property type="project" value="InterPro"/>
</dbReference>
<dbReference type="GO" id="GO:0005739">
    <property type="term" value="C:mitochondrion"/>
    <property type="evidence" value="ECO:0007669"/>
    <property type="project" value="UniProtKB-ARBA"/>
</dbReference>
<accession>Q3T4B1</accession>
<dbReference type="InterPro" id="IPR051289">
    <property type="entry name" value="LAGLIDADG_Endonuclease"/>
</dbReference>
<dbReference type="SUPFAM" id="SSF55608">
    <property type="entry name" value="Homing endonucleases"/>
    <property type="match status" value="2"/>
</dbReference>
<feature type="non-terminal residue" evidence="2">
    <location>
        <position position="1"/>
    </location>
</feature>
<organism evidence="2">
    <name type="scientific">Zancudomyces culisetae</name>
    <name type="common">Gut fungus</name>
    <name type="synonym">Smittium culisetae</name>
    <dbReference type="NCBI Taxonomy" id="1213189"/>
    <lineage>
        <taxon>Eukaryota</taxon>
        <taxon>Fungi</taxon>
        <taxon>Fungi incertae sedis</taxon>
        <taxon>Zoopagomycota</taxon>
        <taxon>Kickxellomycotina</taxon>
        <taxon>Harpellomycetes</taxon>
        <taxon>Harpellales</taxon>
        <taxon>Legeriomycetaceae</taxon>
        <taxon>Zancudomyces</taxon>
    </lineage>
</organism>
<dbReference type="PANTHER" id="PTHR36181">
    <property type="entry name" value="INTRON-ENCODED ENDONUCLEASE AI3-RELATED"/>
    <property type="match status" value="1"/>
</dbReference>
<gene>
    <name evidence="2" type="primary">orf271</name>
</gene>
<keyword evidence="2" id="KW-0496">Mitochondrion</keyword>
<dbReference type="PANTHER" id="PTHR36181:SF4">
    <property type="entry name" value="LAGLIDADG ENDONUCLEASE"/>
    <property type="match status" value="1"/>
</dbReference>
<evidence type="ECO:0000313" key="2">
    <source>
        <dbReference type="EMBL" id="AAW49503.1"/>
    </source>
</evidence>
<proteinExistence type="predicted"/>
<dbReference type="InterPro" id="IPR004860">
    <property type="entry name" value="LAGLIDADG_dom"/>
</dbReference>
<dbReference type="AlphaFoldDB" id="Q3T4B1"/>
<dbReference type="EMBL" id="AY863213">
    <property type="protein sequence ID" value="AAW49503.1"/>
    <property type="molecule type" value="Genomic_DNA"/>
</dbReference>
<dbReference type="Pfam" id="PF00961">
    <property type="entry name" value="LAGLIDADG_1"/>
    <property type="match status" value="2"/>
</dbReference>
<sequence>YNNLFLFKSEFQKIKKSNAPDDKFLYWLIGFTEGDGCFSINHRKELSFILIQGIDNIELLKTIQTTLNMGNLIKQGPRVYRLIIQKREDLRLLILLFNGNLILPSRKVQFNLFLLNFNSKSLKKKDYTIIPYLLSNNLPSLNNTWLLGFTEAEGCFTISLLNNSKAFRTRYILSQKGDINLPILSYLILLFKGGKVEGHSKKDNYSYIISGLDNVQFIYPYFDKYVFMGIKGLSYLAFKQLNERIKNGEHLNLEKRKELVILSHNINRKSK</sequence>